<dbReference type="Proteomes" id="UP000245468">
    <property type="component" value="Chromosome"/>
</dbReference>
<dbReference type="RefSeq" id="WP_109322718.1">
    <property type="nucleotide sequence ID" value="NZ_CP029346.1"/>
</dbReference>
<proteinExistence type="predicted"/>
<gene>
    <name evidence="1" type="ORF">HME7025_01146</name>
</gene>
<sequence length="99" mass="11558">MKKAIHFLGVFMIYIMTSSFGLVEYSAMRPHTYFVGIDSTKQLKQPLAKKEFNQVQKKEEDNQQEAQLNEERSNWTKYIVIGVKTIFSTLLSLVSYMIK</sequence>
<dbReference type="AlphaFoldDB" id="A0A2S2DUL8"/>
<accession>A0A2S2DUL8</accession>
<name>A0A2S2DUL8_9BACT</name>
<reference evidence="2" key="1">
    <citation type="submission" date="2018-05" db="EMBL/GenBank/DDBJ databases">
        <title>Pseudarcicella sp. HME7025 Genome sequencing and assembly.</title>
        <authorList>
            <person name="Kim H."/>
            <person name="Kang H."/>
            <person name="Joh K."/>
        </authorList>
    </citation>
    <scope>NUCLEOTIDE SEQUENCE [LARGE SCALE GENOMIC DNA]</scope>
    <source>
        <strain evidence="2">HME7025</strain>
    </source>
</reference>
<dbReference type="EMBL" id="CP029346">
    <property type="protein sequence ID" value="AWL09009.1"/>
    <property type="molecule type" value="Genomic_DNA"/>
</dbReference>
<dbReference type="KEGG" id="psez:HME7025_01146"/>
<evidence type="ECO:0000313" key="2">
    <source>
        <dbReference type="Proteomes" id="UP000245468"/>
    </source>
</evidence>
<dbReference type="OrthoDB" id="9946117at2"/>
<evidence type="ECO:0000313" key="1">
    <source>
        <dbReference type="EMBL" id="AWL09009.1"/>
    </source>
</evidence>
<keyword evidence="2" id="KW-1185">Reference proteome</keyword>
<protein>
    <submittedName>
        <fullName evidence="1">Uncharacterized protein</fullName>
    </submittedName>
</protein>
<organism evidence="1 2">
    <name type="scientific">Aquirufa nivalisilvae</name>
    <dbReference type="NCBI Taxonomy" id="2516557"/>
    <lineage>
        <taxon>Bacteria</taxon>
        <taxon>Pseudomonadati</taxon>
        <taxon>Bacteroidota</taxon>
        <taxon>Cytophagia</taxon>
        <taxon>Cytophagales</taxon>
        <taxon>Flectobacillaceae</taxon>
        <taxon>Aquirufa</taxon>
    </lineage>
</organism>